<organism evidence="2 3">
    <name type="scientific">Mizuhopecten yessoensis</name>
    <name type="common">Japanese scallop</name>
    <name type="synonym">Patinopecten yessoensis</name>
    <dbReference type="NCBI Taxonomy" id="6573"/>
    <lineage>
        <taxon>Eukaryota</taxon>
        <taxon>Metazoa</taxon>
        <taxon>Spiralia</taxon>
        <taxon>Lophotrochozoa</taxon>
        <taxon>Mollusca</taxon>
        <taxon>Bivalvia</taxon>
        <taxon>Autobranchia</taxon>
        <taxon>Pteriomorphia</taxon>
        <taxon>Pectinida</taxon>
        <taxon>Pectinoidea</taxon>
        <taxon>Pectinidae</taxon>
        <taxon>Mizuhopecten</taxon>
    </lineage>
</organism>
<accession>A0A210PDE9</accession>
<evidence type="ECO:0000313" key="3">
    <source>
        <dbReference type="Proteomes" id="UP000242188"/>
    </source>
</evidence>
<sequence>MYGFRFVGSSKLITVTCTVRVCPDGYRGTECDLTTCGNGKRKRSTRLSETVTIQKATTSLTIRDPLMTSRAGRMGYELKTIIGLSLASVGFVKMKFLQG</sequence>
<reference evidence="2 3" key="1">
    <citation type="journal article" date="2017" name="Nat. Ecol. Evol.">
        <title>Scallop genome provides insights into evolution of bilaterian karyotype and development.</title>
        <authorList>
            <person name="Wang S."/>
            <person name="Zhang J."/>
            <person name="Jiao W."/>
            <person name="Li J."/>
            <person name="Xun X."/>
            <person name="Sun Y."/>
            <person name="Guo X."/>
            <person name="Huan P."/>
            <person name="Dong B."/>
            <person name="Zhang L."/>
            <person name="Hu X."/>
            <person name="Sun X."/>
            <person name="Wang J."/>
            <person name="Zhao C."/>
            <person name="Wang Y."/>
            <person name="Wang D."/>
            <person name="Huang X."/>
            <person name="Wang R."/>
            <person name="Lv J."/>
            <person name="Li Y."/>
            <person name="Zhang Z."/>
            <person name="Liu B."/>
            <person name="Lu W."/>
            <person name="Hui Y."/>
            <person name="Liang J."/>
            <person name="Zhou Z."/>
            <person name="Hou R."/>
            <person name="Li X."/>
            <person name="Liu Y."/>
            <person name="Li H."/>
            <person name="Ning X."/>
            <person name="Lin Y."/>
            <person name="Zhao L."/>
            <person name="Xing Q."/>
            <person name="Dou J."/>
            <person name="Li Y."/>
            <person name="Mao J."/>
            <person name="Guo H."/>
            <person name="Dou H."/>
            <person name="Li T."/>
            <person name="Mu C."/>
            <person name="Jiang W."/>
            <person name="Fu Q."/>
            <person name="Fu X."/>
            <person name="Miao Y."/>
            <person name="Liu J."/>
            <person name="Yu Q."/>
            <person name="Li R."/>
            <person name="Liao H."/>
            <person name="Li X."/>
            <person name="Kong Y."/>
            <person name="Jiang Z."/>
            <person name="Chourrout D."/>
            <person name="Li R."/>
            <person name="Bao Z."/>
        </authorList>
    </citation>
    <scope>NUCLEOTIDE SEQUENCE [LARGE SCALE GENOMIC DNA]</scope>
    <source>
        <strain evidence="2 3">PY_sf001</strain>
    </source>
</reference>
<feature type="domain" description="ZP" evidence="1">
    <location>
        <begin position="1"/>
        <end position="38"/>
    </location>
</feature>
<gene>
    <name evidence="2" type="ORF">KP79_PYT03501</name>
</gene>
<dbReference type="InterPro" id="IPR001507">
    <property type="entry name" value="ZP_dom"/>
</dbReference>
<dbReference type="PROSITE" id="PS51034">
    <property type="entry name" value="ZP_2"/>
    <property type="match status" value="1"/>
</dbReference>
<name>A0A210PDE9_MIZYE</name>
<dbReference type="AlphaFoldDB" id="A0A210PDE9"/>
<evidence type="ECO:0000313" key="2">
    <source>
        <dbReference type="EMBL" id="OWF34471.1"/>
    </source>
</evidence>
<dbReference type="Proteomes" id="UP000242188">
    <property type="component" value="Unassembled WGS sequence"/>
</dbReference>
<keyword evidence="3" id="KW-1185">Reference proteome</keyword>
<proteinExistence type="predicted"/>
<protein>
    <recommendedName>
        <fullName evidence="1">ZP domain-containing protein</fullName>
    </recommendedName>
</protein>
<evidence type="ECO:0000259" key="1">
    <source>
        <dbReference type="PROSITE" id="PS51034"/>
    </source>
</evidence>
<comment type="caution">
    <text evidence="2">The sequence shown here is derived from an EMBL/GenBank/DDBJ whole genome shotgun (WGS) entry which is preliminary data.</text>
</comment>
<dbReference type="EMBL" id="NEDP02082642">
    <property type="protein sequence ID" value="OWF34471.1"/>
    <property type="molecule type" value="Genomic_DNA"/>
</dbReference>